<evidence type="ECO:0000313" key="2">
    <source>
        <dbReference type="Proteomes" id="UP000309389"/>
    </source>
</evidence>
<gene>
    <name evidence="1" type="ORF">E5222_13495</name>
</gene>
<dbReference type="Proteomes" id="UP000309389">
    <property type="component" value="Unassembled WGS sequence"/>
</dbReference>
<dbReference type="AlphaFoldDB" id="A0A4T3F305"/>
<reference evidence="1 2" key="1">
    <citation type="submission" date="2019-04" db="EMBL/GenBank/DDBJ databases">
        <title>Altererythrobacter aquimixticola sp. nov., isolated from sediment of junction between the ocean and a freshwater spring.</title>
        <authorList>
            <person name="Yoon J.-H."/>
        </authorList>
    </citation>
    <scope>NUCLEOTIDE SEQUENCE [LARGE SCALE GENOMIC DNA]</scope>
    <source>
        <strain evidence="1 2">SSKS-13</strain>
    </source>
</reference>
<comment type="caution">
    <text evidence="1">The sequence shown here is derived from an EMBL/GenBank/DDBJ whole genome shotgun (WGS) entry which is preliminary data.</text>
</comment>
<accession>A0A4T3F305</accession>
<name>A0A4T3F305_9SPHN</name>
<dbReference type="RefSeq" id="WP_211196154.1">
    <property type="nucleotide sequence ID" value="NZ_SSHH01000003.1"/>
</dbReference>
<proteinExistence type="predicted"/>
<dbReference type="EMBL" id="SSHH01000003">
    <property type="protein sequence ID" value="TIX49815.1"/>
    <property type="molecule type" value="Genomic_DNA"/>
</dbReference>
<sequence>MAGSLRTVVHALQDEFDERDNALAKKVQATSTVENLTGQQTQILRSIVEGKLNRETAWPRQTNLALTSPVISASRTSRMVSRYGLKCASQDVG</sequence>
<keyword evidence="2" id="KW-1185">Reference proteome</keyword>
<organism evidence="1 2">
    <name type="scientific">Alteraurantiacibacter aquimixticola</name>
    <dbReference type="NCBI Taxonomy" id="2489173"/>
    <lineage>
        <taxon>Bacteria</taxon>
        <taxon>Pseudomonadati</taxon>
        <taxon>Pseudomonadota</taxon>
        <taxon>Alphaproteobacteria</taxon>
        <taxon>Sphingomonadales</taxon>
        <taxon>Erythrobacteraceae</taxon>
        <taxon>Alteraurantiacibacter</taxon>
    </lineage>
</organism>
<evidence type="ECO:0000313" key="1">
    <source>
        <dbReference type="EMBL" id="TIX49815.1"/>
    </source>
</evidence>
<protein>
    <submittedName>
        <fullName evidence="1">Uncharacterized protein</fullName>
    </submittedName>
</protein>